<accession>A0A5B7GJV2</accession>
<dbReference type="EMBL" id="VSRR010014670">
    <property type="protein sequence ID" value="MPC57298.1"/>
    <property type="molecule type" value="Genomic_DNA"/>
</dbReference>
<name>A0A5B7GJV2_PORTR</name>
<gene>
    <name evidence="2" type="ORF">E2C01_051274</name>
</gene>
<keyword evidence="3" id="KW-1185">Reference proteome</keyword>
<comment type="caution">
    <text evidence="2">The sequence shown here is derived from an EMBL/GenBank/DDBJ whole genome shotgun (WGS) entry which is preliminary data.</text>
</comment>
<feature type="region of interest" description="Disordered" evidence="1">
    <location>
        <begin position="44"/>
        <end position="86"/>
    </location>
</feature>
<proteinExistence type="predicted"/>
<evidence type="ECO:0000256" key="1">
    <source>
        <dbReference type="SAM" id="MobiDB-lite"/>
    </source>
</evidence>
<evidence type="ECO:0000313" key="2">
    <source>
        <dbReference type="EMBL" id="MPC57298.1"/>
    </source>
</evidence>
<reference evidence="2 3" key="1">
    <citation type="submission" date="2019-05" db="EMBL/GenBank/DDBJ databases">
        <title>Another draft genome of Portunus trituberculatus and its Hox gene families provides insights of decapod evolution.</title>
        <authorList>
            <person name="Jeong J.-H."/>
            <person name="Song I."/>
            <person name="Kim S."/>
            <person name="Choi T."/>
            <person name="Kim D."/>
            <person name="Ryu S."/>
            <person name="Kim W."/>
        </authorList>
    </citation>
    <scope>NUCLEOTIDE SEQUENCE [LARGE SCALE GENOMIC DNA]</scope>
    <source>
        <tissue evidence="2">Muscle</tissue>
    </source>
</reference>
<protein>
    <submittedName>
        <fullName evidence="2">Uncharacterized protein</fullName>
    </submittedName>
</protein>
<dbReference type="Proteomes" id="UP000324222">
    <property type="component" value="Unassembled WGS sequence"/>
</dbReference>
<evidence type="ECO:0000313" key="3">
    <source>
        <dbReference type="Proteomes" id="UP000324222"/>
    </source>
</evidence>
<dbReference type="AlphaFoldDB" id="A0A5B7GJV2"/>
<sequence>MLQCLTQVGCGSVSRDYGVGSCLSEVWYLPICGIAGPHLPALPAHQTPHVPGRLPPSQGAGAAARPSEVGVASSADPRAGGGGVTPQETLTINAGLVAGALDGDPCQFLY</sequence>
<organism evidence="2 3">
    <name type="scientific">Portunus trituberculatus</name>
    <name type="common">Swimming crab</name>
    <name type="synonym">Neptunus trituberculatus</name>
    <dbReference type="NCBI Taxonomy" id="210409"/>
    <lineage>
        <taxon>Eukaryota</taxon>
        <taxon>Metazoa</taxon>
        <taxon>Ecdysozoa</taxon>
        <taxon>Arthropoda</taxon>
        <taxon>Crustacea</taxon>
        <taxon>Multicrustacea</taxon>
        <taxon>Malacostraca</taxon>
        <taxon>Eumalacostraca</taxon>
        <taxon>Eucarida</taxon>
        <taxon>Decapoda</taxon>
        <taxon>Pleocyemata</taxon>
        <taxon>Brachyura</taxon>
        <taxon>Eubrachyura</taxon>
        <taxon>Portunoidea</taxon>
        <taxon>Portunidae</taxon>
        <taxon>Portuninae</taxon>
        <taxon>Portunus</taxon>
    </lineage>
</organism>